<feature type="compositionally biased region" description="Basic and acidic residues" evidence="1">
    <location>
        <begin position="1"/>
        <end position="13"/>
    </location>
</feature>
<accession>A0A643FRC6</accession>
<evidence type="ECO:0008006" key="4">
    <source>
        <dbReference type="Google" id="ProtNLM"/>
    </source>
</evidence>
<evidence type="ECO:0000313" key="2">
    <source>
        <dbReference type="EMBL" id="QOT81642.1"/>
    </source>
</evidence>
<dbReference type="GeneID" id="98406599"/>
<feature type="region of interest" description="Disordered" evidence="1">
    <location>
        <begin position="1"/>
        <end position="37"/>
    </location>
</feature>
<sequence>MAEPSHHLPDGEPHPIPLISSRDAPSDTTASDAGPKPIRRMLSEGRVAKIVPQTDSGTEVSYCTDFVRNFLRSDYNFITSKFSVASKGKILALDEAFRAAQEWMDARLQWIERQPRRHLSLRFDQRQLVVTHSLAGRLIRLLNQHDRLFHRALGAYMAQSITDAEKDEAIFGAARQIRAIHRLCIPDNDCFSPDGKLIDQA</sequence>
<geneLocation type="plasmid" evidence="2 3">
    <name>pRK1-1</name>
</geneLocation>
<organism evidence="2 3">
    <name type="scientific">Cupriavidus basilensis</name>
    <dbReference type="NCBI Taxonomy" id="68895"/>
    <lineage>
        <taxon>Bacteria</taxon>
        <taxon>Pseudomonadati</taxon>
        <taxon>Pseudomonadota</taxon>
        <taxon>Betaproteobacteria</taxon>
        <taxon>Burkholderiales</taxon>
        <taxon>Burkholderiaceae</taxon>
        <taxon>Cupriavidus</taxon>
    </lineage>
</organism>
<dbReference type="RefSeq" id="WP_143010730.1">
    <property type="nucleotide sequence ID" value="NZ_CP062805.1"/>
</dbReference>
<keyword evidence="2" id="KW-0614">Plasmid</keyword>
<name>A0A643FRC6_9BURK</name>
<reference evidence="2 3" key="1">
    <citation type="submission" date="2020-10" db="EMBL/GenBank/DDBJ databases">
        <title>Complete genome sequence of Cupriavidus basilensis CCUG 49340T.</title>
        <authorList>
            <person name="Salva-Serra F."/>
            <person name="Donoso R.A."/>
            <person name="Cho K.H."/>
            <person name="Yoo J.A."/>
            <person name="Lee K."/>
            <person name="Yoon S.-H."/>
            <person name="Perez-Pantoja D."/>
            <person name="Moore E.R.B."/>
        </authorList>
    </citation>
    <scope>NUCLEOTIDE SEQUENCE [LARGE SCALE GENOMIC DNA]</scope>
    <source>
        <strain evidence="3">CCUG 49340</strain>
        <plasmid evidence="2 3">pRK1-1</plasmid>
    </source>
</reference>
<gene>
    <name evidence="2" type="ORF">F7R26_037135</name>
</gene>
<evidence type="ECO:0000313" key="3">
    <source>
        <dbReference type="Proteomes" id="UP000397656"/>
    </source>
</evidence>
<protein>
    <recommendedName>
        <fullName evidence="4">DUF1845 domain-containing protein</fullName>
    </recommendedName>
</protein>
<evidence type="ECO:0000256" key="1">
    <source>
        <dbReference type="SAM" id="MobiDB-lite"/>
    </source>
</evidence>
<dbReference type="AlphaFoldDB" id="A0A643FRC6"/>
<dbReference type="EMBL" id="CP062805">
    <property type="protein sequence ID" value="QOT81642.1"/>
    <property type="molecule type" value="Genomic_DNA"/>
</dbReference>
<dbReference type="Proteomes" id="UP000397656">
    <property type="component" value="Plasmid pRK1-1"/>
</dbReference>
<proteinExistence type="predicted"/>